<dbReference type="GO" id="GO:0006338">
    <property type="term" value="P:chromatin remodeling"/>
    <property type="evidence" value="ECO:0007669"/>
    <property type="project" value="EnsemblFungi"/>
</dbReference>
<dbReference type="OrthoDB" id="5413003at2759"/>
<dbReference type="EMBL" id="HE806322">
    <property type="protein sequence ID" value="CCH62291.1"/>
    <property type="molecule type" value="Genomic_DNA"/>
</dbReference>
<feature type="region of interest" description="Disordered" evidence="1">
    <location>
        <begin position="36"/>
        <end position="61"/>
    </location>
</feature>
<protein>
    <recommendedName>
        <fullName evidence="4">Ino eighty subunit 1</fullName>
    </recommendedName>
</protein>
<dbReference type="GO" id="GO:0005829">
    <property type="term" value="C:cytosol"/>
    <property type="evidence" value="ECO:0007669"/>
    <property type="project" value="EnsemblFungi"/>
</dbReference>
<feature type="region of interest" description="Disordered" evidence="1">
    <location>
        <begin position="1"/>
        <end position="20"/>
    </location>
</feature>
<dbReference type="STRING" id="1071380.I2H7D9"/>
<dbReference type="FunCoup" id="I2H7D9">
    <property type="interactions" value="238"/>
</dbReference>
<feature type="compositionally biased region" description="Polar residues" evidence="1">
    <location>
        <begin position="37"/>
        <end position="48"/>
    </location>
</feature>
<dbReference type="eggNOG" id="ENOG502QVDM">
    <property type="taxonomic scope" value="Eukaryota"/>
</dbReference>
<dbReference type="PANTHER" id="PTHR37287">
    <property type="entry name" value="INO EIGHTY SUBUNIT 1"/>
    <property type="match status" value="1"/>
</dbReference>
<sequence>MANRVYDPIHDTFQENPNGKATATATATATAVASTTEDVNVQNSPSRFSNNISTSSTASTKSIRHLKKRDGEMFTRHDIQLNFMKELLKDEKRVFKNMYKEIFTNIVAPIPESQQPKGQPINVTEKGYDARMFVFKEYLTFSELYILTLASSTKGSKVLRDKLLQDQYSAFTTCVLALLVNFGKLNTTVNFFLEMTSQMRTFHSVPCLQIGITDPKSLQDTPRLKSMLKNIPIGNEHISLPYLYENYNIPGLKHQVMNPANLLLTIIHSSTLIDTQLIKPHLQGEITNFGIFDLLDNDKYDCQMRVNMILWIIYVHLETSLKEDEIKKAVKIFNDGKGAFEMTYAKSEDALSNDEKDVDTAEELEYGERQFSKRRQFLRTRGEQSILGESEMPVVAATTSTNEQDTTTTTTNANERETMSENNTHKVSVVGGGGGGDLEGMGDDAKNVGATKEGVAKDASDTKRTKEKEKDSASATGTGTGNGTGHDTKQTPGGDDTKHSNSNNEDGSGGGSEYEGSVLAREDIEDTLTRWAEYDAHKPVAREGSGTGAPWTQEECRAALERARAIARRRRQANGLLHVYAEYEDAPLATGVGVRGRKRRRYRDHVLGFETDFLRVLGVAKRVWAKHVEQEGGEYFVL</sequence>
<evidence type="ECO:0000313" key="3">
    <source>
        <dbReference type="Proteomes" id="UP000002866"/>
    </source>
</evidence>
<dbReference type="KEGG" id="tbl:TBLA_0G03550"/>
<feature type="region of interest" description="Disordered" evidence="1">
    <location>
        <begin position="382"/>
        <end position="517"/>
    </location>
</feature>
<dbReference type="InParanoid" id="I2H7D9"/>
<dbReference type="InterPro" id="IPR038014">
    <property type="entry name" value="Ies1"/>
</dbReference>
<dbReference type="RefSeq" id="XP_004181810.1">
    <property type="nucleotide sequence ID" value="XM_004181762.1"/>
</dbReference>
<evidence type="ECO:0000256" key="1">
    <source>
        <dbReference type="SAM" id="MobiDB-lite"/>
    </source>
</evidence>
<proteinExistence type="predicted"/>
<organism evidence="2 3">
    <name type="scientific">Henningerozyma blattae (strain ATCC 34711 / CBS 6284 / DSM 70876 / NBRC 10599 / NRRL Y-10934 / UCD 77-7)</name>
    <name type="common">Yeast</name>
    <name type="synonym">Tetrapisispora blattae</name>
    <dbReference type="NCBI Taxonomy" id="1071380"/>
    <lineage>
        <taxon>Eukaryota</taxon>
        <taxon>Fungi</taxon>
        <taxon>Dikarya</taxon>
        <taxon>Ascomycota</taxon>
        <taxon>Saccharomycotina</taxon>
        <taxon>Saccharomycetes</taxon>
        <taxon>Saccharomycetales</taxon>
        <taxon>Saccharomycetaceae</taxon>
        <taxon>Henningerozyma</taxon>
    </lineage>
</organism>
<feature type="compositionally biased region" description="Basic and acidic residues" evidence="1">
    <location>
        <begin position="454"/>
        <end position="472"/>
    </location>
</feature>
<dbReference type="PANTHER" id="PTHR37287:SF1">
    <property type="entry name" value="INO EIGHTY SUBUNIT 1"/>
    <property type="match status" value="1"/>
</dbReference>
<dbReference type="OMA" id="VYDPIHD"/>
<feature type="compositionally biased region" description="Low complexity" evidence="1">
    <location>
        <begin position="396"/>
        <end position="413"/>
    </location>
</feature>
<feature type="compositionally biased region" description="Gly residues" evidence="1">
    <location>
        <begin position="430"/>
        <end position="439"/>
    </location>
</feature>
<evidence type="ECO:0000313" key="2">
    <source>
        <dbReference type="EMBL" id="CCH62291.1"/>
    </source>
</evidence>
<dbReference type="GO" id="GO:0031011">
    <property type="term" value="C:Ino80 complex"/>
    <property type="evidence" value="ECO:0007669"/>
    <property type="project" value="EnsemblFungi"/>
</dbReference>
<dbReference type="HOGENOM" id="CLU_409922_0_0_1"/>
<gene>
    <name evidence="2" type="primary">TBLA0G03550</name>
    <name evidence="2" type="ORF">TBLA_0G03550</name>
</gene>
<feature type="compositionally biased region" description="Low complexity" evidence="1">
    <location>
        <begin position="49"/>
        <end position="61"/>
    </location>
</feature>
<reference evidence="2 3" key="1">
    <citation type="journal article" date="2011" name="Proc. Natl. Acad. Sci. U.S.A.">
        <title>Evolutionary erosion of yeast sex chromosomes by mating-type switching accidents.</title>
        <authorList>
            <person name="Gordon J.L."/>
            <person name="Armisen D."/>
            <person name="Proux-Wera E."/>
            <person name="Oheigeartaigh S.S."/>
            <person name="Byrne K.P."/>
            <person name="Wolfe K.H."/>
        </authorList>
    </citation>
    <scope>NUCLEOTIDE SEQUENCE [LARGE SCALE GENOMIC DNA]</scope>
    <source>
        <strain evidence="3">ATCC 34711 / CBS 6284 / DSM 70876 / NBRC 10599 / NRRL Y-10934 / UCD 77-7</strain>
    </source>
</reference>
<dbReference type="GeneID" id="14497423"/>
<evidence type="ECO:0008006" key="4">
    <source>
        <dbReference type="Google" id="ProtNLM"/>
    </source>
</evidence>
<dbReference type="AlphaFoldDB" id="I2H7D9"/>
<keyword evidence="3" id="KW-1185">Reference proteome</keyword>
<dbReference type="Proteomes" id="UP000002866">
    <property type="component" value="Chromosome 7"/>
</dbReference>
<name>I2H7D9_HENB6</name>
<accession>I2H7D9</accession>